<keyword evidence="3" id="KW-0378">Hydrolase</keyword>
<gene>
    <name evidence="3" type="ORF">GJ691_12595</name>
</gene>
<dbReference type="PANTHER" id="PTHR30619:SF1">
    <property type="entry name" value="RECOMBINATION PROTEIN 2"/>
    <property type="match status" value="1"/>
</dbReference>
<comment type="caution">
    <text evidence="3">The sequence shown here is derived from an EMBL/GenBank/DDBJ whole genome shotgun (WGS) entry which is preliminary data.</text>
</comment>
<evidence type="ECO:0000313" key="3">
    <source>
        <dbReference type="EMBL" id="MRX64998.1"/>
    </source>
</evidence>
<reference evidence="3 4" key="1">
    <citation type="submission" date="2019-11" db="EMBL/GenBank/DDBJ databases">
        <title>Maribacter lutea sp. nov., a marine bacterium isolated from intertidal sand.</title>
        <authorList>
            <person name="Liu A."/>
        </authorList>
    </citation>
    <scope>NUCLEOTIDE SEQUENCE [LARGE SCALE GENOMIC DNA]</scope>
    <source>
        <strain evidence="3 4">RZ05</strain>
    </source>
</reference>
<dbReference type="GO" id="GO:0016787">
    <property type="term" value="F:hydrolase activity"/>
    <property type="evidence" value="ECO:0007669"/>
    <property type="project" value="UniProtKB-KW"/>
</dbReference>
<dbReference type="OrthoDB" id="9761531at2"/>
<feature type="coiled-coil region" evidence="1">
    <location>
        <begin position="419"/>
        <end position="452"/>
    </location>
</feature>
<dbReference type="Proteomes" id="UP000443153">
    <property type="component" value="Unassembled WGS sequence"/>
</dbReference>
<sequence length="502" mass="58030">MPRFEYTGFKYAQYPFAYLYKDDNGNKGEKKIHQIIFGDWVGILKPEKTNGDYLFVRVRGENGWMHKDDLRDDRVLEIVFLDVGQGDGALVVTPDDEHIIIDAGLGDNMWRFLKWRYNEFKTEWTFKYAIASHPDQDHYGGYHFLAGEPNVFFNEFLHNGLLEYQKNIKPSYFGETEKTDRTYYTELFDSKQKVIDYLAHEPNWKHPSGNEQWDKNYAKLLKRMLDNNKINGEIRMLSEADKYLDGFEKDKTLNIQVLGPVTETVNGKKALRSLGNKGKTKNGHSIVFKLNYKDINIFLGGDLNIKAEEFLMEKHTGMKLDFNSATEENEFIENARRFFETDVSKACHHGSADFTSLFLRCLNSVATVISSGDEEQHSHPRPDTLGAIGVNGRGDRPLIFSTELARSHREDERKTLSEINELEIKLATATTNARRLKLIDQIQEKNEKLKERNVTVYGSINLRTDGERCIIAQKLEKGGGSKVWDIYKLEKNNMGRFKYVPK</sequence>
<dbReference type="RefSeq" id="WP_154367396.1">
    <property type="nucleotide sequence ID" value="NZ_WKJH01000021.1"/>
</dbReference>
<evidence type="ECO:0000313" key="4">
    <source>
        <dbReference type="Proteomes" id="UP000443153"/>
    </source>
</evidence>
<accession>A0A6I2MMP8</accession>
<organism evidence="3 4">
    <name type="scientific">Maribacter luteus</name>
    <dbReference type="NCBI Taxonomy" id="2594478"/>
    <lineage>
        <taxon>Bacteria</taxon>
        <taxon>Pseudomonadati</taxon>
        <taxon>Bacteroidota</taxon>
        <taxon>Flavobacteriia</taxon>
        <taxon>Flavobacteriales</taxon>
        <taxon>Flavobacteriaceae</taxon>
        <taxon>Maribacter</taxon>
    </lineage>
</organism>
<dbReference type="AlphaFoldDB" id="A0A6I2MMP8"/>
<dbReference type="InterPro" id="IPR036866">
    <property type="entry name" value="RibonucZ/Hydroxyglut_hydro"/>
</dbReference>
<dbReference type="InterPro" id="IPR052159">
    <property type="entry name" value="Competence_DNA_uptake"/>
</dbReference>
<dbReference type="EMBL" id="WKJH01000021">
    <property type="protein sequence ID" value="MRX64998.1"/>
    <property type="molecule type" value="Genomic_DNA"/>
</dbReference>
<evidence type="ECO:0000259" key="2">
    <source>
        <dbReference type="Pfam" id="PF00753"/>
    </source>
</evidence>
<dbReference type="SUPFAM" id="SSF56281">
    <property type="entry name" value="Metallo-hydrolase/oxidoreductase"/>
    <property type="match status" value="1"/>
</dbReference>
<keyword evidence="4" id="KW-1185">Reference proteome</keyword>
<dbReference type="InterPro" id="IPR001279">
    <property type="entry name" value="Metallo-B-lactamas"/>
</dbReference>
<dbReference type="PANTHER" id="PTHR30619">
    <property type="entry name" value="DNA INTERNALIZATION/COMPETENCE PROTEIN COMEC/REC2"/>
    <property type="match status" value="1"/>
</dbReference>
<dbReference type="Gene3D" id="3.60.15.10">
    <property type="entry name" value="Ribonuclease Z/Hydroxyacylglutathione hydrolase-like"/>
    <property type="match status" value="1"/>
</dbReference>
<feature type="domain" description="Metallo-beta-lactamase" evidence="2">
    <location>
        <begin position="89"/>
        <end position="148"/>
    </location>
</feature>
<proteinExistence type="predicted"/>
<dbReference type="Pfam" id="PF00753">
    <property type="entry name" value="Lactamase_B"/>
    <property type="match status" value="1"/>
</dbReference>
<name>A0A6I2MMP8_9FLAO</name>
<evidence type="ECO:0000256" key="1">
    <source>
        <dbReference type="SAM" id="Coils"/>
    </source>
</evidence>
<keyword evidence="1" id="KW-0175">Coiled coil</keyword>
<protein>
    <submittedName>
        <fullName evidence="3">MBL fold metallo-hydrolase</fullName>
    </submittedName>
</protein>